<name>A0A5C3M020_9AGAR</name>
<dbReference type="PROSITE" id="PS50011">
    <property type="entry name" value="PROTEIN_KINASE_DOM"/>
    <property type="match status" value="1"/>
</dbReference>
<dbReference type="SUPFAM" id="SSF56112">
    <property type="entry name" value="Protein kinase-like (PK-like)"/>
    <property type="match status" value="1"/>
</dbReference>
<organism evidence="2 3">
    <name type="scientific">Crucibulum laeve</name>
    <dbReference type="NCBI Taxonomy" id="68775"/>
    <lineage>
        <taxon>Eukaryota</taxon>
        <taxon>Fungi</taxon>
        <taxon>Dikarya</taxon>
        <taxon>Basidiomycota</taxon>
        <taxon>Agaricomycotina</taxon>
        <taxon>Agaricomycetes</taxon>
        <taxon>Agaricomycetidae</taxon>
        <taxon>Agaricales</taxon>
        <taxon>Agaricineae</taxon>
        <taxon>Nidulariaceae</taxon>
        <taxon>Crucibulum</taxon>
    </lineage>
</organism>
<dbReference type="InterPro" id="IPR011009">
    <property type="entry name" value="Kinase-like_dom_sf"/>
</dbReference>
<evidence type="ECO:0000259" key="1">
    <source>
        <dbReference type="PROSITE" id="PS50011"/>
    </source>
</evidence>
<reference evidence="2 3" key="1">
    <citation type="journal article" date="2019" name="Nat. Ecol. Evol.">
        <title>Megaphylogeny resolves global patterns of mushroom evolution.</title>
        <authorList>
            <person name="Varga T."/>
            <person name="Krizsan K."/>
            <person name="Foldi C."/>
            <person name="Dima B."/>
            <person name="Sanchez-Garcia M."/>
            <person name="Sanchez-Ramirez S."/>
            <person name="Szollosi G.J."/>
            <person name="Szarkandi J.G."/>
            <person name="Papp V."/>
            <person name="Albert L."/>
            <person name="Andreopoulos W."/>
            <person name="Angelini C."/>
            <person name="Antonin V."/>
            <person name="Barry K.W."/>
            <person name="Bougher N.L."/>
            <person name="Buchanan P."/>
            <person name="Buyck B."/>
            <person name="Bense V."/>
            <person name="Catcheside P."/>
            <person name="Chovatia M."/>
            <person name="Cooper J."/>
            <person name="Damon W."/>
            <person name="Desjardin D."/>
            <person name="Finy P."/>
            <person name="Geml J."/>
            <person name="Haridas S."/>
            <person name="Hughes K."/>
            <person name="Justo A."/>
            <person name="Karasinski D."/>
            <person name="Kautmanova I."/>
            <person name="Kiss B."/>
            <person name="Kocsube S."/>
            <person name="Kotiranta H."/>
            <person name="LaButti K.M."/>
            <person name="Lechner B.E."/>
            <person name="Liimatainen K."/>
            <person name="Lipzen A."/>
            <person name="Lukacs Z."/>
            <person name="Mihaltcheva S."/>
            <person name="Morgado L.N."/>
            <person name="Niskanen T."/>
            <person name="Noordeloos M.E."/>
            <person name="Ohm R.A."/>
            <person name="Ortiz-Santana B."/>
            <person name="Ovrebo C."/>
            <person name="Racz N."/>
            <person name="Riley R."/>
            <person name="Savchenko A."/>
            <person name="Shiryaev A."/>
            <person name="Soop K."/>
            <person name="Spirin V."/>
            <person name="Szebenyi C."/>
            <person name="Tomsovsky M."/>
            <person name="Tulloss R.E."/>
            <person name="Uehling J."/>
            <person name="Grigoriev I.V."/>
            <person name="Vagvolgyi C."/>
            <person name="Papp T."/>
            <person name="Martin F.M."/>
            <person name="Miettinen O."/>
            <person name="Hibbett D.S."/>
            <person name="Nagy L.G."/>
        </authorList>
    </citation>
    <scope>NUCLEOTIDE SEQUENCE [LARGE SCALE GENOMIC DNA]</scope>
    <source>
        <strain evidence="2 3">CBS 166.37</strain>
    </source>
</reference>
<evidence type="ECO:0000313" key="3">
    <source>
        <dbReference type="Proteomes" id="UP000308652"/>
    </source>
</evidence>
<dbReference type="InterPro" id="IPR000719">
    <property type="entry name" value="Prot_kinase_dom"/>
</dbReference>
<dbReference type="GO" id="GO:0004672">
    <property type="term" value="F:protein kinase activity"/>
    <property type="evidence" value="ECO:0007669"/>
    <property type="project" value="InterPro"/>
</dbReference>
<dbReference type="AlphaFoldDB" id="A0A5C3M020"/>
<sequence length="198" mass="22112">MCMGTALALQKLHSSHKFHGDVQMSNCVSSVMNGGIIDLTYSEDVDREQISPRWIPPEWEDHPQHYISSAYLDERQTADVYALGATFIELHLGGYGAQSPDLVTAALEYITMEKTRPPPEGQLANKQDLEFVDAVKQSLCRSPAARPPASVVCTMLKKIYNVILLAEKLKKAASRLSRALPFWHSSGVAIYYSRWSDK</sequence>
<accession>A0A5C3M020</accession>
<proteinExistence type="predicted"/>
<dbReference type="GO" id="GO:0005524">
    <property type="term" value="F:ATP binding"/>
    <property type="evidence" value="ECO:0007669"/>
    <property type="project" value="InterPro"/>
</dbReference>
<protein>
    <recommendedName>
        <fullName evidence="1">Protein kinase domain-containing protein</fullName>
    </recommendedName>
</protein>
<keyword evidence="3" id="KW-1185">Reference proteome</keyword>
<gene>
    <name evidence="2" type="ORF">BDQ12DRAFT_685368</name>
</gene>
<dbReference type="Proteomes" id="UP000308652">
    <property type="component" value="Unassembled WGS sequence"/>
</dbReference>
<dbReference type="EMBL" id="ML213608">
    <property type="protein sequence ID" value="TFK37468.1"/>
    <property type="molecule type" value="Genomic_DNA"/>
</dbReference>
<dbReference type="Gene3D" id="1.10.510.10">
    <property type="entry name" value="Transferase(Phosphotransferase) domain 1"/>
    <property type="match status" value="1"/>
</dbReference>
<evidence type="ECO:0000313" key="2">
    <source>
        <dbReference type="EMBL" id="TFK37468.1"/>
    </source>
</evidence>
<feature type="domain" description="Protein kinase" evidence="1">
    <location>
        <begin position="1"/>
        <end position="163"/>
    </location>
</feature>